<name>A0A6J5D2B1_9BURK</name>
<organism evidence="2 3">
    <name type="scientific">Burkholderia paludis</name>
    <dbReference type="NCBI Taxonomy" id="1506587"/>
    <lineage>
        <taxon>Bacteria</taxon>
        <taxon>Pseudomonadati</taxon>
        <taxon>Pseudomonadota</taxon>
        <taxon>Betaproteobacteria</taxon>
        <taxon>Burkholderiales</taxon>
        <taxon>Burkholderiaceae</taxon>
        <taxon>Burkholderia</taxon>
        <taxon>Burkholderia cepacia complex</taxon>
    </lineage>
</organism>
<keyword evidence="1" id="KW-1133">Transmembrane helix</keyword>
<dbReference type="EMBL" id="CABVQD010000054">
    <property type="protein sequence ID" value="VWC46808.1"/>
    <property type="molecule type" value="Genomic_DNA"/>
</dbReference>
<feature type="transmembrane region" description="Helical" evidence="1">
    <location>
        <begin position="37"/>
        <end position="57"/>
    </location>
</feature>
<evidence type="ECO:0000313" key="2">
    <source>
        <dbReference type="EMBL" id="VWC46808.1"/>
    </source>
</evidence>
<dbReference type="RefSeq" id="WP_152603187.1">
    <property type="nucleotide sequence ID" value="NZ_CABVQD010000054.1"/>
</dbReference>
<keyword evidence="3" id="KW-1185">Reference proteome</keyword>
<feature type="transmembrane region" description="Helical" evidence="1">
    <location>
        <begin position="12"/>
        <end position="31"/>
    </location>
</feature>
<dbReference type="Proteomes" id="UP000494330">
    <property type="component" value="Unassembled WGS sequence"/>
</dbReference>
<dbReference type="AlphaFoldDB" id="A0A6J5D2B1"/>
<gene>
    <name evidence="2" type="ORF">BPA30113_07376</name>
</gene>
<protein>
    <submittedName>
        <fullName evidence="2">Uncharacterized protein</fullName>
    </submittedName>
</protein>
<sequence length="89" mass="9957">MKIRFIEKGNFARWVRTSLLVFGLLIMFLAYRYVPPAPFGGCLLLVGLGVAAVGGYASRAHLLKIKPFDDSYKKARESYTTKDDEDNAP</sequence>
<keyword evidence="1" id="KW-0812">Transmembrane</keyword>
<evidence type="ECO:0000313" key="3">
    <source>
        <dbReference type="Proteomes" id="UP000494330"/>
    </source>
</evidence>
<reference evidence="2 3" key="1">
    <citation type="submission" date="2019-09" db="EMBL/GenBank/DDBJ databases">
        <authorList>
            <person name="Depoorter E."/>
        </authorList>
    </citation>
    <scope>NUCLEOTIDE SEQUENCE [LARGE SCALE GENOMIC DNA]</scope>
    <source>
        <strain evidence="2">LMG 30113</strain>
    </source>
</reference>
<accession>A0A6J5D2B1</accession>
<keyword evidence="1" id="KW-0472">Membrane</keyword>
<evidence type="ECO:0000256" key="1">
    <source>
        <dbReference type="SAM" id="Phobius"/>
    </source>
</evidence>
<proteinExistence type="predicted"/>